<evidence type="ECO:0000259" key="4">
    <source>
        <dbReference type="Pfam" id="PF13336"/>
    </source>
</evidence>
<dbReference type="InterPro" id="IPR037171">
    <property type="entry name" value="NagB/RpiA_transferase-like"/>
</dbReference>
<dbReference type="InterPro" id="IPR038460">
    <property type="entry name" value="AcetylCoA_hyd_C_sf"/>
</dbReference>
<sequence>MNKWLEQYHSKLTSAGEAVKTIESGDRVVLGLACGLPRALTRALADRAHKLKDVEVLHLVSIEEGCYCLPEMAGHIRHNSLFVGPATRCAVNEGRADYTPCLFSEVPRLFKEGYLPVDVAMIQVSPPDNFGYCSLGISVDCTRAAAECARKVIAQVNRNMPRTMGDSFMHVSRFHYIVEFDEPLIELPRPHITEVEEQIGRYVAELVEDRATLQLGIGAIPDAIIRFLKDKRDLGIHTEMFSDGVVELYEEGIVTCEAKSLHKGKMVATFLMGTKKLYDFVDDNPVVEMYPVDYVNDPFVISQNSKMVSINSALQIDLLGQVCAEMLRGRQYSGVGGQLDYVRGASRAKGGKAVIAMPSTAQKGQYSRIVVALEPGVAVTTTRNDVHYVVTEYGIANLRGKTVKQRARELISIAHPRFRDRLTYDAQKAGLL</sequence>
<comment type="similarity">
    <text evidence="1">Belongs to the acetyl-CoA hydrolase/transferase family.</text>
</comment>
<evidence type="ECO:0000313" key="6">
    <source>
        <dbReference type="Proteomes" id="UP000441717"/>
    </source>
</evidence>
<evidence type="ECO:0000313" key="5">
    <source>
        <dbReference type="EMBL" id="MQL53435.1"/>
    </source>
</evidence>
<dbReference type="Pfam" id="PF02550">
    <property type="entry name" value="AcetylCoA_hydro"/>
    <property type="match status" value="1"/>
</dbReference>
<comment type="caution">
    <text evidence="5">The sequence shown here is derived from an EMBL/GenBank/DDBJ whole genome shotgun (WGS) entry which is preliminary data.</text>
</comment>
<evidence type="ECO:0000256" key="2">
    <source>
        <dbReference type="ARBA" id="ARBA00022679"/>
    </source>
</evidence>
<dbReference type="AlphaFoldDB" id="A0A6N7ITH5"/>
<dbReference type="InterPro" id="IPR026888">
    <property type="entry name" value="AcetylCoA_hyd_C"/>
</dbReference>
<keyword evidence="2 5" id="KW-0808">Transferase</keyword>
<evidence type="ECO:0000259" key="3">
    <source>
        <dbReference type="Pfam" id="PF02550"/>
    </source>
</evidence>
<reference evidence="5 6" key="1">
    <citation type="submission" date="2019-10" db="EMBL/GenBank/DDBJ databases">
        <title>Comparative genomics of sulfur disproportionating microorganisms.</title>
        <authorList>
            <person name="Ward L.M."/>
            <person name="Bertran E."/>
            <person name="Johnston D."/>
        </authorList>
    </citation>
    <scope>NUCLEOTIDE SEQUENCE [LARGE SCALE GENOMIC DNA]</scope>
    <source>
        <strain evidence="5 6">DSM 14055</strain>
    </source>
</reference>
<dbReference type="EMBL" id="WHYR01000049">
    <property type="protein sequence ID" value="MQL53435.1"/>
    <property type="molecule type" value="Genomic_DNA"/>
</dbReference>
<gene>
    <name evidence="5" type="ORF">GFC01_14440</name>
</gene>
<evidence type="ECO:0000256" key="1">
    <source>
        <dbReference type="ARBA" id="ARBA00009632"/>
    </source>
</evidence>
<dbReference type="Gene3D" id="3.40.1080.20">
    <property type="entry name" value="Acetyl-CoA hydrolase/transferase C-terminal domain"/>
    <property type="match status" value="1"/>
</dbReference>
<dbReference type="RefSeq" id="WP_152947909.1">
    <property type="nucleotide sequence ID" value="NZ_WHYR01000049.1"/>
</dbReference>
<dbReference type="Proteomes" id="UP000441717">
    <property type="component" value="Unassembled WGS sequence"/>
</dbReference>
<dbReference type="InterPro" id="IPR046433">
    <property type="entry name" value="ActCoA_hydro"/>
</dbReference>
<dbReference type="Gene3D" id="3.30.750.70">
    <property type="entry name" value="4-hydroxybutyrate coenzyme like domains"/>
    <property type="match status" value="1"/>
</dbReference>
<keyword evidence="6" id="KW-1185">Reference proteome</keyword>
<feature type="domain" description="Acetyl-CoA hydrolase/transferase N-terminal" evidence="3">
    <location>
        <begin position="6"/>
        <end position="182"/>
    </location>
</feature>
<dbReference type="Pfam" id="PF13336">
    <property type="entry name" value="AcetylCoA_hyd_C"/>
    <property type="match status" value="1"/>
</dbReference>
<dbReference type="GO" id="GO:0006083">
    <property type="term" value="P:acetate metabolic process"/>
    <property type="evidence" value="ECO:0007669"/>
    <property type="project" value="InterPro"/>
</dbReference>
<protein>
    <submittedName>
        <fullName evidence="5">4-hydroxybutyrate CoA-transferase</fullName>
    </submittedName>
</protein>
<proteinExistence type="inferred from homology"/>
<accession>A0A6N7ITH5</accession>
<feature type="domain" description="Acetyl-CoA hydrolase/transferase C-terminal" evidence="4">
    <location>
        <begin position="273"/>
        <end position="424"/>
    </location>
</feature>
<dbReference type="SUPFAM" id="SSF100950">
    <property type="entry name" value="NagB/RpiA/CoA transferase-like"/>
    <property type="match status" value="2"/>
</dbReference>
<dbReference type="PANTHER" id="PTHR21432:SF20">
    <property type="entry name" value="ACETYL-COA HYDROLASE"/>
    <property type="match status" value="1"/>
</dbReference>
<dbReference type="Gene3D" id="3.40.1080.10">
    <property type="entry name" value="Glutaconate Coenzyme A-transferase"/>
    <property type="match status" value="1"/>
</dbReference>
<dbReference type="OrthoDB" id="9801795at2"/>
<name>A0A6N7ITH5_9FIRM</name>
<dbReference type="GO" id="GO:0008775">
    <property type="term" value="F:acetate CoA-transferase activity"/>
    <property type="evidence" value="ECO:0007669"/>
    <property type="project" value="InterPro"/>
</dbReference>
<dbReference type="PANTHER" id="PTHR21432">
    <property type="entry name" value="ACETYL-COA HYDROLASE-RELATED"/>
    <property type="match status" value="1"/>
</dbReference>
<dbReference type="InterPro" id="IPR003702">
    <property type="entry name" value="ActCoA_hydro_N"/>
</dbReference>
<organism evidence="5 6">
    <name type="scientific">Desulfofundulus thermobenzoicus</name>
    <dbReference type="NCBI Taxonomy" id="29376"/>
    <lineage>
        <taxon>Bacteria</taxon>
        <taxon>Bacillati</taxon>
        <taxon>Bacillota</taxon>
        <taxon>Clostridia</taxon>
        <taxon>Eubacteriales</taxon>
        <taxon>Peptococcaceae</taxon>
        <taxon>Desulfofundulus</taxon>
    </lineage>
</organism>